<evidence type="ECO:0000313" key="3">
    <source>
        <dbReference type="Proteomes" id="UP000207598"/>
    </source>
</evidence>
<dbReference type="PANTHER" id="PTHR11102:SF160">
    <property type="entry name" value="ERAD-ASSOCIATED E3 UBIQUITIN-PROTEIN LIGASE COMPONENT HRD3"/>
    <property type="match status" value="1"/>
</dbReference>
<evidence type="ECO:0000256" key="1">
    <source>
        <dbReference type="SAM" id="SignalP"/>
    </source>
</evidence>
<organism evidence="2 3">
    <name type="scientific">Maliponia aquimaris</name>
    <dbReference type="NCBI Taxonomy" id="1673631"/>
    <lineage>
        <taxon>Bacteria</taxon>
        <taxon>Pseudomonadati</taxon>
        <taxon>Pseudomonadota</taxon>
        <taxon>Alphaproteobacteria</taxon>
        <taxon>Rhodobacterales</taxon>
        <taxon>Paracoccaceae</taxon>
        <taxon>Maliponia</taxon>
    </lineage>
</organism>
<proteinExistence type="predicted"/>
<sequence length="356" mass="37752">MARSEQTLTKMILAGALVALATPALSQGKQAAAEDCVRLSGPATAAAPVSKQAVDDYFRGLVEARAACERAVIGPEPDPQALFQVAVLMQRDAQHALALEVFELAAEAGIAAAHTKIGDYYNFGTGDVKEDHARAVAEYRTAAEAGDLPAKATLAIMYQLGRGTSRDFRQMVTLLEESADAGYHFAQLRLAAIYMNPTSSMPRGLADELGLPDVVKAAEMLERASAQGNEDAARALKQLYSEDGPVTDPAQRAALIRRSAEGGDGTAINALGFLYERGLGVDYDPVLAASYYVLALETGAVSVNEIRGRIDGRAVDWDRDTAVEFQRLLQERGLYDGPLDGLVGGGTLGAARRLAP</sequence>
<gene>
    <name evidence="2" type="ORF">MAA8898_00864</name>
</gene>
<dbReference type="PANTHER" id="PTHR11102">
    <property type="entry name" value="SEL-1-LIKE PROTEIN"/>
    <property type="match status" value="1"/>
</dbReference>
<dbReference type="EMBL" id="FXYF01000002">
    <property type="protein sequence ID" value="SMX36424.1"/>
    <property type="molecule type" value="Genomic_DNA"/>
</dbReference>
<keyword evidence="1" id="KW-0732">Signal</keyword>
<reference evidence="2 3" key="1">
    <citation type="submission" date="2017-05" db="EMBL/GenBank/DDBJ databases">
        <authorList>
            <person name="Song R."/>
            <person name="Chenine A.L."/>
            <person name="Ruprecht R.M."/>
        </authorList>
    </citation>
    <scope>NUCLEOTIDE SEQUENCE [LARGE SCALE GENOMIC DNA]</scope>
    <source>
        <strain evidence="2 3">CECT 8898</strain>
    </source>
</reference>
<dbReference type="AlphaFoldDB" id="A0A238K225"/>
<dbReference type="Pfam" id="PF08238">
    <property type="entry name" value="Sel1"/>
    <property type="match status" value="4"/>
</dbReference>
<name>A0A238K225_9RHOB</name>
<dbReference type="Gene3D" id="1.25.40.10">
    <property type="entry name" value="Tetratricopeptide repeat domain"/>
    <property type="match status" value="1"/>
</dbReference>
<dbReference type="SMART" id="SM00671">
    <property type="entry name" value="SEL1"/>
    <property type="match status" value="5"/>
</dbReference>
<keyword evidence="3" id="KW-1185">Reference proteome</keyword>
<feature type="signal peptide" evidence="1">
    <location>
        <begin position="1"/>
        <end position="26"/>
    </location>
</feature>
<dbReference type="InterPro" id="IPR006597">
    <property type="entry name" value="Sel1-like"/>
</dbReference>
<protein>
    <submittedName>
        <fullName evidence="2">Sel1 repeat protein</fullName>
    </submittedName>
</protein>
<dbReference type="Proteomes" id="UP000207598">
    <property type="component" value="Unassembled WGS sequence"/>
</dbReference>
<feature type="chain" id="PRO_5012082425" evidence="1">
    <location>
        <begin position="27"/>
        <end position="356"/>
    </location>
</feature>
<dbReference type="SUPFAM" id="SSF81901">
    <property type="entry name" value="HCP-like"/>
    <property type="match status" value="2"/>
</dbReference>
<dbReference type="InterPro" id="IPR011990">
    <property type="entry name" value="TPR-like_helical_dom_sf"/>
</dbReference>
<dbReference type="InterPro" id="IPR050767">
    <property type="entry name" value="Sel1_AlgK"/>
</dbReference>
<accession>A0A238K225</accession>
<evidence type="ECO:0000313" key="2">
    <source>
        <dbReference type="EMBL" id="SMX36424.1"/>
    </source>
</evidence>